<dbReference type="GO" id="GO:0071978">
    <property type="term" value="P:bacterial-type flagellum-dependent swarming motility"/>
    <property type="evidence" value="ECO:0007669"/>
    <property type="project" value="TreeGrafter"/>
</dbReference>
<dbReference type="Gene3D" id="3.40.1550.10">
    <property type="entry name" value="CheC-like"/>
    <property type="match status" value="1"/>
</dbReference>
<evidence type="ECO:0000256" key="8">
    <source>
        <dbReference type="ARBA" id="ARBA00023136"/>
    </source>
</evidence>
<feature type="region of interest" description="Disordered" evidence="11">
    <location>
        <begin position="1"/>
        <end position="26"/>
    </location>
</feature>
<evidence type="ECO:0000256" key="4">
    <source>
        <dbReference type="ARBA" id="ARBA00021898"/>
    </source>
</evidence>
<dbReference type="Gene3D" id="2.30.330.10">
    <property type="entry name" value="SpoA-like"/>
    <property type="match status" value="1"/>
</dbReference>
<protein>
    <recommendedName>
        <fullName evidence="4">Flagellar motor switch protein FliM</fullName>
    </recommendedName>
</protein>
<dbReference type="GO" id="GO:0009425">
    <property type="term" value="C:bacterial-type flagellum basal body"/>
    <property type="evidence" value="ECO:0007669"/>
    <property type="project" value="UniProtKB-SubCell"/>
</dbReference>
<dbReference type="GO" id="GO:0005886">
    <property type="term" value="C:plasma membrane"/>
    <property type="evidence" value="ECO:0007669"/>
    <property type="project" value="UniProtKB-SubCell"/>
</dbReference>
<accession>A0A518RIC7</accession>
<keyword evidence="14" id="KW-1185">Reference proteome</keyword>
<evidence type="ECO:0000313" key="13">
    <source>
        <dbReference type="EMBL" id="QDX27208.1"/>
    </source>
</evidence>
<gene>
    <name evidence="13" type="ORF">FPZ54_15140</name>
</gene>
<dbReference type="PANTHER" id="PTHR30034:SF6">
    <property type="entry name" value="YOP PROTEINS TRANSLOCATION PROTEIN Q"/>
    <property type="match status" value="1"/>
</dbReference>
<name>A0A518RIC7_9SPHN</name>
<reference evidence="13 14" key="1">
    <citation type="submission" date="2019-07" db="EMBL/GenBank/DDBJ databases">
        <title>Sphingomonas alkalisoli sp. nov., isolated from rhizosphere soil of Suaedae salsa.</title>
        <authorList>
            <person name="Zhang H."/>
            <person name="Xu L."/>
            <person name="Zhang J.-X."/>
            <person name="Sun J.-Q."/>
        </authorList>
    </citation>
    <scope>NUCLEOTIDE SEQUENCE [LARGE SCALE GENOMIC DNA]</scope>
    <source>
        <strain evidence="13 14">XS-10</strain>
    </source>
</reference>
<dbReference type="Pfam" id="PF01052">
    <property type="entry name" value="FliMN_C"/>
    <property type="match status" value="1"/>
</dbReference>
<keyword evidence="13" id="KW-0282">Flagellum</keyword>
<dbReference type="EMBL" id="CP042239">
    <property type="protein sequence ID" value="QDX27208.1"/>
    <property type="molecule type" value="Genomic_DNA"/>
</dbReference>
<comment type="similarity">
    <text evidence="3">Belongs to the FliM family.</text>
</comment>
<dbReference type="InterPro" id="IPR001543">
    <property type="entry name" value="FliN-like_C"/>
</dbReference>
<keyword evidence="13" id="KW-0966">Cell projection</keyword>
<dbReference type="InterPro" id="IPR036429">
    <property type="entry name" value="SpoA-like_sf"/>
</dbReference>
<keyword evidence="13" id="KW-0969">Cilium</keyword>
<evidence type="ECO:0000256" key="2">
    <source>
        <dbReference type="ARBA" id="ARBA00004202"/>
    </source>
</evidence>
<dbReference type="InterPro" id="IPR001689">
    <property type="entry name" value="Flag_FliM"/>
</dbReference>
<feature type="domain" description="Flagellar motor switch protein FliN-like C-terminal" evidence="12">
    <location>
        <begin position="243"/>
        <end position="306"/>
    </location>
</feature>
<keyword evidence="8" id="KW-0472">Membrane</keyword>
<keyword evidence="5" id="KW-1003">Cell membrane</keyword>
<evidence type="ECO:0000256" key="10">
    <source>
        <dbReference type="ARBA" id="ARBA00025044"/>
    </source>
</evidence>
<evidence type="ECO:0000256" key="7">
    <source>
        <dbReference type="ARBA" id="ARBA00022779"/>
    </source>
</evidence>
<organism evidence="13 14">
    <name type="scientific">Sphingomonas suaedae</name>
    <dbReference type="NCBI Taxonomy" id="2599297"/>
    <lineage>
        <taxon>Bacteria</taxon>
        <taxon>Pseudomonadati</taxon>
        <taxon>Pseudomonadota</taxon>
        <taxon>Alphaproteobacteria</taxon>
        <taxon>Sphingomonadales</taxon>
        <taxon>Sphingomonadaceae</taxon>
        <taxon>Sphingomonas</taxon>
    </lineage>
</organism>
<proteinExistence type="inferred from homology"/>
<dbReference type="OrthoDB" id="7421075at2"/>
<keyword evidence="9" id="KW-0975">Bacterial flagellum</keyword>
<dbReference type="CDD" id="cd17908">
    <property type="entry name" value="FliM"/>
    <property type="match status" value="1"/>
</dbReference>
<evidence type="ECO:0000256" key="11">
    <source>
        <dbReference type="SAM" id="MobiDB-lite"/>
    </source>
</evidence>
<dbReference type="Pfam" id="PF02154">
    <property type="entry name" value="FliM"/>
    <property type="match status" value="1"/>
</dbReference>
<dbReference type="Proteomes" id="UP000318055">
    <property type="component" value="Chromosome"/>
</dbReference>
<dbReference type="InterPro" id="IPR028976">
    <property type="entry name" value="CheC-like_sf"/>
</dbReference>
<keyword evidence="6" id="KW-0145">Chemotaxis</keyword>
<dbReference type="AlphaFoldDB" id="A0A518RIC7"/>
<comment type="function">
    <text evidence="10">FliM is one of three proteins (FliG, FliN, FliM) that forms the rotor-mounted switch complex (C ring), located at the base of the basal body. This complex interacts with the CheY and CheZ chemotaxis proteins, in addition to contacting components of the motor that determine the direction of flagellar rotation.</text>
</comment>
<dbReference type="GO" id="GO:0003774">
    <property type="term" value="F:cytoskeletal motor activity"/>
    <property type="evidence" value="ECO:0007669"/>
    <property type="project" value="InterPro"/>
</dbReference>
<dbReference type="GO" id="GO:0050918">
    <property type="term" value="P:positive chemotaxis"/>
    <property type="evidence" value="ECO:0007669"/>
    <property type="project" value="TreeGrafter"/>
</dbReference>
<evidence type="ECO:0000313" key="14">
    <source>
        <dbReference type="Proteomes" id="UP000318055"/>
    </source>
</evidence>
<feature type="compositionally biased region" description="Basic and acidic residues" evidence="11">
    <location>
        <begin position="10"/>
        <end position="21"/>
    </location>
</feature>
<keyword evidence="7" id="KW-0283">Flagellar rotation</keyword>
<evidence type="ECO:0000256" key="1">
    <source>
        <dbReference type="ARBA" id="ARBA00004117"/>
    </source>
</evidence>
<dbReference type="PANTHER" id="PTHR30034">
    <property type="entry name" value="FLAGELLAR MOTOR SWITCH PROTEIN FLIM"/>
    <property type="match status" value="1"/>
</dbReference>
<evidence type="ECO:0000259" key="12">
    <source>
        <dbReference type="Pfam" id="PF01052"/>
    </source>
</evidence>
<evidence type="ECO:0000256" key="6">
    <source>
        <dbReference type="ARBA" id="ARBA00022500"/>
    </source>
</evidence>
<dbReference type="SUPFAM" id="SSF101801">
    <property type="entry name" value="Surface presentation of antigens (SPOA)"/>
    <property type="match status" value="1"/>
</dbReference>
<dbReference type="KEGG" id="ssua:FPZ54_15140"/>
<evidence type="ECO:0000256" key="9">
    <source>
        <dbReference type="ARBA" id="ARBA00023143"/>
    </source>
</evidence>
<dbReference type="RefSeq" id="WP_145848557.1">
    <property type="nucleotide sequence ID" value="NZ_CP042239.1"/>
</dbReference>
<evidence type="ECO:0000256" key="3">
    <source>
        <dbReference type="ARBA" id="ARBA00011049"/>
    </source>
</evidence>
<comment type="subcellular location">
    <subcellularLocation>
        <location evidence="1">Bacterial flagellum basal body</location>
    </subcellularLocation>
    <subcellularLocation>
        <location evidence="2">Cell membrane</location>
        <topology evidence="2">Peripheral membrane protein</topology>
    </subcellularLocation>
</comment>
<sequence>MVNGPSDLVTPERRERTRSGAEHAPALGTANLNPFGDLHGVQHLTARLAKTLKPVFEPLVGEGLRIWAEPLAVQRFADYRAERPDGLTAWLPLAMAPGRGRALIAIEGKLTYEMLDRFFGGDGEAPQPLPSDFTGSAEMLLTRLANRIAEQLRPAWDVLAQIDFAPVPVHAPLSVAPEIEGGDAMVVTRIGVAQGNAKPHWIDILYPVSALKPYTPSLTARVIGGEPEAEPEWRNALTRAALGVRLPVRSVLAEPVVPVQMLMALKPGDVIPISFGPDVPVMVARRAIGAGTVGTANGRAAIRMTRFDPLELEDAR</sequence>
<evidence type="ECO:0000256" key="5">
    <source>
        <dbReference type="ARBA" id="ARBA00022475"/>
    </source>
</evidence>